<reference evidence="2 3" key="1">
    <citation type="submission" date="2024-09" db="EMBL/GenBank/DDBJ databases">
        <authorList>
            <person name="Sun Q."/>
            <person name="Mori K."/>
        </authorList>
    </citation>
    <scope>NUCLEOTIDE SEQUENCE [LARGE SCALE GENOMIC DNA]</scope>
    <source>
        <strain evidence="2 3">CCM 4839</strain>
    </source>
</reference>
<dbReference type="Proteomes" id="UP001589818">
    <property type="component" value="Unassembled WGS sequence"/>
</dbReference>
<evidence type="ECO:0000313" key="2">
    <source>
        <dbReference type="EMBL" id="MFC0390599.1"/>
    </source>
</evidence>
<gene>
    <name evidence="2" type="ORF">ACFFJ8_04310</name>
</gene>
<feature type="region of interest" description="Disordered" evidence="1">
    <location>
        <begin position="1"/>
        <end position="26"/>
    </location>
</feature>
<name>A0ABV6J543_9BACL</name>
<evidence type="ECO:0008006" key="4">
    <source>
        <dbReference type="Google" id="ProtNLM"/>
    </source>
</evidence>
<sequence length="198" mass="21616">MSIAGATGDPCEGETSQASPKPISGSIDGNQIYIEFSNMMVEGEYEYQEINPENIQITDLSNSSIRVESAYLESSTLVISVLLDEELPPEGSELDPPVDEPSGSVWDEVTGIEVAIAEGTFHSYSCEVPVEQIDQYRILTERGKEDLRNLLHPSEEGDVSLSDVIRFLWSADRPSNIIGTPGINAADARYLMSLTAGW</sequence>
<keyword evidence="3" id="KW-1185">Reference proteome</keyword>
<dbReference type="EMBL" id="JBHLVF010000009">
    <property type="protein sequence ID" value="MFC0390599.1"/>
    <property type="molecule type" value="Genomic_DNA"/>
</dbReference>
<dbReference type="RefSeq" id="WP_204820940.1">
    <property type="nucleotide sequence ID" value="NZ_JANHOF010000009.1"/>
</dbReference>
<proteinExistence type="predicted"/>
<accession>A0ABV6J543</accession>
<evidence type="ECO:0000313" key="3">
    <source>
        <dbReference type="Proteomes" id="UP001589818"/>
    </source>
</evidence>
<evidence type="ECO:0000256" key="1">
    <source>
        <dbReference type="SAM" id="MobiDB-lite"/>
    </source>
</evidence>
<protein>
    <recommendedName>
        <fullName evidence="4">SbsA Ig-like domain-containing protein</fullName>
    </recommendedName>
</protein>
<comment type="caution">
    <text evidence="2">The sequence shown here is derived from an EMBL/GenBank/DDBJ whole genome shotgun (WGS) entry which is preliminary data.</text>
</comment>
<organism evidence="2 3">
    <name type="scientific">Paenibacillus mendelii</name>
    <dbReference type="NCBI Taxonomy" id="206163"/>
    <lineage>
        <taxon>Bacteria</taxon>
        <taxon>Bacillati</taxon>
        <taxon>Bacillota</taxon>
        <taxon>Bacilli</taxon>
        <taxon>Bacillales</taxon>
        <taxon>Paenibacillaceae</taxon>
        <taxon>Paenibacillus</taxon>
    </lineage>
</organism>